<reference evidence="14" key="1">
    <citation type="submission" date="2017-02" db="UniProtKB">
        <authorList>
            <consortium name="WormBaseParasite"/>
        </authorList>
    </citation>
    <scope>IDENTIFICATION</scope>
</reference>
<evidence type="ECO:0000256" key="3">
    <source>
        <dbReference type="ARBA" id="ARBA00007831"/>
    </source>
</evidence>
<keyword evidence="7" id="KW-0111">Calcium/phospholipid-binding</keyword>
<name>A0A0R3TWJ3_RODNA</name>
<feature type="compositionally biased region" description="Low complexity" evidence="11">
    <location>
        <begin position="38"/>
        <end position="62"/>
    </location>
</feature>
<evidence type="ECO:0000313" key="14">
    <source>
        <dbReference type="WBParaSite" id="HNAJ_0001222701-mRNA-1"/>
    </source>
</evidence>
<feature type="compositionally biased region" description="Low complexity" evidence="11">
    <location>
        <begin position="118"/>
        <end position="131"/>
    </location>
</feature>
<dbReference type="Pfam" id="PF00191">
    <property type="entry name" value="Annexin"/>
    <property type="match status" value="3"/>
</dbReference>
<dbReference type="OrthoDB" id="37886at2759"/>
<dbReference type="FunFam" id="1.10.220.10:FF:000001">
    <property type="entry name" value="Annexin"/>
    <property type="match status" value="1"/>
</dbReference>
<evidence type="ECO:0000313" key="12">
    <source>
        <dbReference type="EMBL" id="VDO12475.1"/>
    </source>
</evidence>
<keyword evidence="6" id="KW-0041">Annexin</keyword>
<evidence type="ECO:0000256" key="9">
    <source>
        <dbReference type="ARBA" id="ARBA00060393"/>
    </source>
</evidence>
<dbReference type="SUPFAM" id="SSF47874">
    <property type="entry name" value="Annexin"/>
    <property type="match status" value="1"/>
</dbReference>
<dbReference type="InterPro" id="IPR037104">
    <property type="entry name" value="Annexin_sf"/>
</dbReference>
<protein>
    <recommendedName>
        <fullName evidence="10">Annexin</fullName>
    </recommendedName>
</protein>
<keyword evidence="13" id="KW-1185">Reference proteome</keyword>
<feature type="compositionally biased region" description="Gly residues" evidence="11">
    <location>
        <begin position="63"/>
        <end position="104"/>
    </location>
</feature>
<evidence type="ECO:0000256" key="2">
    <source>
        <dbReference type="ARBA" id="ARBA00004550"/>
    </source>
</evidence>
<evidence type="ECO:0000313" key="13">
    <source>
        <dbReference type="Proteomes" id="UP000278807"/>
    </source>
</evidence>
<evidence type="ECO:0000256" key="4">
    <source>
        <dbReference type="ARBA" id="ARBA00022737"/>
    </source>
</evidence>
<keyword evidence="5" id="KW-0106">Calcium</keyword>
<dbReference type="GO" id="GO:0005544">
    <property type="term" value="F:calcium-dependent phospholipid binding"/>
    <property type="evidence" value="ECO:0007669"/>
    <property type="project" value="UniProtKB-KW"/>
</dbReference>
<organism evidence="14">
    <name type="scientific">Rodentolepis nana</name>
    <name type="common">Dwarf tapeworm</name>
    <name type="synonym">Hymenolepis nana</name>
    <dbReference type="NCBI Taxonomy" id="102285"/>
    <lineage>
        <taxon>Eukaryota</taxon>
        <taxon>Metazoa</taxon>
        <taxon>Spiralia</taxon>
        <taxon>Lophotrochozoa</taxon>
        <taxon>Platyhelminthes</taxon>
        <taxon>Cestoda</taxon>
        <taxon>Eucestoda</taxon>
        <taxon>Cyclophyllidea</taxon>
        <taxon>Hymenolepididae</taxon>
        <taxon>Rodentolepis</taxon>
    </lineage>
</organism>
<evidence type="ECO:0000256" key="8">
    <source>
        <dbReference type="ARBA" id="ARBA00059330"/>
    </source>
</evidence>
<evidence type="ECO:0000256" key="10">
    <source>
        <dbReference type="ARBA" id="ARBA00077076"/>
    </source>
</evidence>
<dbReference type="PANTHER" id="PTHR10502">
    <property type="entry name" value="ANNEXIN"/>
    <property type="match status" value="1"/>
</dbReference>
<proteinExistence type="inferred from homology"/>
<dbReference type="GO" id="GO:0043657">
    <property type="term" value="C:host cell"/>
    <property type="evidence" value="ECO:0007669"/>
    <property type="project" value="UniProtKB-SubCell"/>
</dbReference>
<keyword evidence="4" id="KW-0677">Repeat</keyword>
<evidence type="ECO:0000256" key="11">
    <source>
        <dbReference type="SAM" id="MobiDB-lite"/>
    </source>
</evidence>
<dbReference type="GO" id="GO:0005634">
    <property type="term" value="C:nucleus"/>
    <property type="evidence" value="ECO:0007669"/>
    <property type="project" value="TreeGrafter"/>
</dbReference>
<dbReference type="PRINTS" id="PR00196">
    <property type="entry name" value="ANNEXIN"/>
</dbReference>
<dbReference type="WBParaSite" id="HNAJ_0001222701-mRNA-1">
    <property type="protein sequence ID" value="HNAJ_0001222701-mRNA-1"/>
    <property type="gene ID" value="HNAJ_0001222701"/>
</dbReference>
<dbReference type="EMBL" id="UZAE01014115">
    <property type="protein sequence ID" value="VDO12475.1"/>
    <property type="molecule type" value="Genomic_DNA"/>
</dbReference>
<dbReference type="SMART" id="SM00335">
    <property type="entry name" value="ANX"/>
    <property type="match status" value="4"/>
</dbReference>
<sequence>MSGYRPPVGFNLPPDQGYPPMGGGYPAYPPAGGPAGYPPQGQSGYPPQGAGYPASGPGRPHQGQGGYPPQGQGGYPPQGQGGYPPQGQGGYPPQGQAGYPGGAQGYPPQGQIGNPGFGSSTPSYPGYGSTSQPLAPPPSYGASFCGMGAMSSYYSGRPTVRPVANFNPSKDADDLRKAMRGLGTDEATIISILSSRSFDQRVQIATKYVASFGKDLKSHLKSELSGKFEDLVLLSIGTLSEMLATTIYKAVKGAGTHEQLLIQAIIPYSNPIIRGIAPAYQKRRNLSLALKLVSLSTSLLRFQLVDILLTFTLFFLHPVVFGRDVIQDIKSDTSRDFEKILVAMLQGHREENVNVNMSEAAADAELLYNAGEKILGTEEAVFTRILAQKSFEHIKAVNEAYRQRFGHGLDRAINKETSGDYKNTMLAIVNFAVNKNELLAEWFYKSMRGLGTDDWSLMQLTLGRSEIDLQDVKEAYQRKYGKTLLKAIEGDTSGDYRRMYQALVGN</sequence>
<evidence type="ECO:0000256" key="1">
    <source>
        <dbReference type="ARBA" id="ARBA00004340"/>
    </source>
</evidence>
<dbReference type="Gene3D" id="1.10.220.10">
    <property type="entry name" value="Annexin"/>
    <property type="match status" value="4"/>
</dbReference>
<dbReference type="GO" id="GO:0005509">
    <property type="term" value="F:calcium ion binding"/>
    <property type="evidence" value="ECO:0007669"/>
    <property type="project" value="InterPro"/>
</dbReference>
<comment type="function">
    <text evidence="8">Involved in reproduction of the worm. Involved in host-parasite interaction. Delivered into the host cell by means of parasite exosomes. Binds to acidic phospholipid membranes in a calcium-dependent manner in vitro. Causes aggregation of liposomes in the presence of calcium, but not in its absence. Likely to promote membrane fusion. May provide structural integrity within the tegument.</text>
</comment>
<dbReference type="AlphaFoldDB" id="A0A0R3TWJ3"/>
<dbReference type="GO" id="GO:0012506">
    <property type="term" value="C:vesicle membrane"/>
    <property type="evidence" value="ECO:0007669"/>
    <property type="project" value="TreeGrafter"/>
</dbReference>
<reference evidence="12 13" key="2">
    <citation type="submission" date="2018-11" db="EMBL/GenBank/DDBJ databases">
        <authorList>
            <consortium name="Pathogen Informatics"/>
        </authorList>
    </citation>
    <scope>NUCLEOTIDE SEQUENCE [LARGE SCALE GENOMIC DNA]</scope>
</reference>
<evidence type="ECO:0000256" key="6">
    <source>
        <dbReference type="ARBA" id="ARBA00023216"/>
    </source>
</evidence>
<feature type="region of interest" description="Disordered" evidence="11">
    <location>
        <begin position="1"/>
        <end position="133"/>
    </location>
</feature>
<dbReference type="PANTHER" id="PTHR10502:SF102">
    <property type="entry name" value="ANNEXIN B11"/>
    <property type="match status" value="1"/>
</dbReference>
<comment type="subcellular location">
    <subcellularLocation>
        <location evidence="1">Host cell</location>
    </subcellularLocation>
    <subcellularLocation>
        <location evidence="2">Secreted</location>
        <location evidence="2">Extracellular exosome</location>
    </subcellularLocation>
    <subcellularLocation>
        <location evidence="9">Tegument</location>
    </subcellularLocation>
</comment>
<dbReference type="GO" id="GO:0001786">
    <property type="term" value="F:phosphatidylserine binding"/>
    <property type="evidence" value="ECO:0007669"/>
    <property type="project" value="TreeGrafter"/>
</dbReference>
<dbReference type="PROSITE" id="PS51897">
    <property type="entry name" value="ANNEXIN_2"/>
    <property type="match status" value="3"/>
</dbReference>
<evidence type="ECO:0000256" key="7">
    <source>
        <dbReference type="ARBA" id="ARBA00023302"/>
    </source>
</evidence>
<dbReference type="GO" id="GO:0005737">
    <property type="term" value="C:cytoplasm"/>
    <property type="evidence" value="ECO:0007669"/>
    <property type="project" value="TreeGrafter"/>
</dbReference>
<dbReference type="InterPro" id="IPR001464">
    <property type="entry name" value="Annexin"/>
</dbReference>
<dbReference type="GO" id="GO:0005576">
    <property type="term" value="C:extracellular region"/>
    <property type="evidence" value="ECO:0007669"/>
    <property type="project" value="UniProtKB-SubCell"/>
</dbReference>
<gene>
    <name evidence="12" type="ORF">HNAJ_LOCUS12216</name>
</gene>
<dbReference type="InterPro" id="IPR018502">
    <property type="entry name" value="Annexin_repeat"/>
</dbReference>
<accession>A0A0R3TWJ3</accession>
<dbReference type="STRING" id="102285.A0A0R3TWJ3"/>
<evidence type="ECO:0000256" key="5">
    <source>
        <dbReference type="ARBA" id="ARBA00022837"/>
    </source>
</evidence>
<comment type="similarity">
    <text evidence="3">Belongs to the annexin family.</text>
</comment>
<dbReference type="Proteomes" id="UP000278807">
    <property type="component" value="Unassembled WGS sequence"/>
</dbReference>
<dbReference type="FunFam" id="1.10.220.10:FF:000002">
    <property type="entry name" value="Annexin"/>
    <property type="match status" value="1"/>
</dbReference>
<dbReference type="GO" id="GO:0005886">
    <property type="term" value="C:plasma membrane"/>
    <property type="evidence" value="ECO:0007669"/>
    <property type="project" value="TreeGrafter"/>
</dbReference>
<dbReference type="FunFam" id="1.10.220.10:FF:000004">
    <property type="entry name" value="Annexin"/>
    <property type="match status" value="1"/>
</dbReference>